<evidence type="ECO:0000256" key="1">
    <source>
        <dbReference type="ARBA" id="ARBA00010617"/>
    </source>
</evidence>
<gene>
    <name evidence="2" type="ORF">ACFFSA_08925</name>
</gene>
<sequence length="395" mass="43268">MNDFAASITFDQLGSDPYPIFARLRREAPVVLLPKLDLWMVTRWDDVRQVLSAYESYTSAFPSLATQIFGERSVLKVEGDAHADLRAAVDTRFAHERIERATTVTREAARPYATKLSSQDDLMSSYFEPAASTALARFIGLPDVDADTLIRWARNLSAGMSNFAADSAVHEQAMAAATEIRQTIEPFARQTTDRPDNSVLSQLLHSGCPADTVRSAENIMPTFIEILSAFLEPAAGAGLTLLALLQHPTQMQAIRDDPRLIRKAVHETLRWLSPNGALSRRATKDVLLAGQIIPAGATVMAAIASAGRDESIFTDPDTFDINRDPFPNLGLGYSRHACLAAPVVGAIIAALLDVLLEQHPRLSLDPEQPHNLRGWKFRVLTNLHVRIGDPAGCVQ</sequence>
<dbReference type="PRINTS" id="PR00359">
    <property type="entry name" value="BP450"/>
</dbReference>
<dbReference type="EMBL" id="JBHMBW010000005">
    <property type="protein sequence ID" value="MFB9623203.1"/>
    <property type="molecule type" value="Genomic_DNA"/>
</dbReference>
<dbReference type="InterPro" id="IPR002397">
    <property type="entry name" value="Cyt_P450_B"/>
</dbReference>
<keyword evidence="3" id="KW-1185">Reference proteome</keyword>
<dbReference type="InterPro" id="IPR001128">
    <property type="entry name" value="Cyt_P450"/>
</dbReference>
<dbReference type="Proteomes" id="UP001589532">
    <property type="component" value="Unassembled WGS sequence"/>
</dbReference>
<name>A0ABV5RV47_9ACTN</name>
<comment type="similarity">
    <text evidence="1">Belongs to the cytochrome P450 family.</text>
</comment>
<accession>A0ABV5RV47</accession>
<organism evidence="2 3">
    <name type="scientific">Nonomuraea helvata</name>
    <dbReference type="NCBI Taxonomy" id="37484"/>
    <lineage>
        <taxon>Bacteria</taxon>
        <taxon>Bacillati</taxon>
        <taxon>Actinomycetota</taxon>
        <taxon>Actinomycetes</taxon>
        <taxon>Streptosporangiales</taxon>
        <taxon>Streptosporangiaceae</taxon>
        <taxon>Nonomuraea</taxon>
    </lineage>
</organism>
<comment type="caution">
    <text evidence="2">The sequence shown here is derived from an EMBL/GenBank/DDBJ whole genome shotgun (WGS) entry which is preliminary data.</text>
</comment>
<dbReference type="InterPro" id="IPR036396">
    <property type="entry name" value="Cyt_P450_sf"/>
</dbReference>
<dbReference type="PANTHER" id="PTHR46696">
    <property type="entry name" value="P450, PUTATIVE (EUROFUNG)-RELATED"/>
    <property type="match status" value="1"/>
</dbReference>
<reference evidence="2 3" key="1">
    <citation type="submission" date="2024-09" db="EMBL/GenBank/DDBJ databases">
        <authorList>
            <person name="Sun Q."/>
            <person name="Mori K."/>
        </authorList>
    </citation>
    <scope>NUCLEOTIDE SEQUENCE [LARGE SCALE GENOMIC DNA]</scope>
    <source>
        <strain evidence="2 3">JCM 3143</strain>
    </source>
</reference>
<dbReference type="Pfam" id="PF00067">
    <property type="entry name" value="p450"/>
    <property type="match status" value="1"/>
</dbReference>
<protein>
    <submittedName>
        <fullName evidence="2">Cytochrome P450</fullName>
    </submittedName>
</protein>
<dbReference type="SUPFAM" id="SSF48264">
    <property type="entry name" value="Cytochrome P450"/>
    <property type="match status" value="1"/>
</dbReference>
<dbReference type="RefSeq" id="WP_345001106.1">
    <property type="nucleotide sequence ID" value="NZ_BAAAXV010000009.1"/>
</dbReference>
<dbReference type="Gene3D" id="1.10.630.10">
    <property type="entry name" value="Cytochrome P450"/>
    <property type="match status" value="1"/>
</dbReference>
<evidence type="ECO:0000313" key="2">
    <source>
        <dbReference type="EMBL" id="MFB9623203.1"/>
    </source>
</evidence>
<dbReference type="PANTHER" id="PTHR46696:SF1">
    <property type="entry name" value="CYTOCHROME P450 YJIB-RELATED"/>
    <property type="match status" value="1"/>
</dbReference>
<evidence type="ECO:0000313" key="3">
    <source>
        <dbReference type="Proteomes" id="UP001589532"/>
    </source>
</evidence>
<proteinExistence type="inferred from homology"/>